<evidence type="ECO:0000259" key="1">
    <source>
        <dbReference type="Pfam" id="PF18739"/>
    </source>
</evidence>
<reference evidence="2 3" key="1">
    <citation type="submission" date="2020-09" db="EMBL/GenBank/DDBJ databases">
        <title>Novel species of Mucilaginibacter isolated from a glacier on the Tibetan Plateau.</title>
        <authorList>
            <person name="Liu Q."/>
            <person name="Xin Y.-H."/>
        </authorList>
    </citation>
    <scope>NUCLEOTIDE SEQUENCE [LARGE SCALE GENOMIC DNA]</scope>
    <source>
        <strain evidence="2 3">ZT4R22</strain>
    </source>
</reference>
<comment type="caution">
    <text evidence="2">The sequence shown here is derived from an EMBL/GenBank/DDBJ whole genome shotgun (WGS) entry which is preliminary data.</text>
</comment>
<feature type="domain" description="Apea-like HEPN" evidence="1">
    <location>
        <begin position="341"/>
        <end position="448"/>
    </location>
</feature>
<organism evidence="2 3">
    <name type="scientific">Mucilaginibacter pankratovii</name>
    <dbReference type="NCBI Taxonomy" id="2772110"/>
    <lineage>
        <taxon>Bacteria</taxon>
        <taxon>Pseudomonadati</taxon>
        <taxon>Bacteroidota</taxon>
        <taxon>Sphingobacteriia</taxon>
        <taxon>Sphingobacteriales</taxon>
        <taxon>Sphingobacteriaceae</taxon>
        <taxon>Mucilaginibacter</taxon>
    </lineage>
</organism>
<proteinExistence type="predicted"/>
<keyword evidence="3" id="KW-1185">Reference proteome</keyword>
<dbReference type="Pfam" id="PF18739">
    <property type="entry name" value="HEPN_Apea"/>
    <property type="match status" value="1"/>
</dbReference>
<gene>
    <name evidence="2" type="ORF">IDJ77_16215</name>
</gene>
<sequence length="475" mass="53962">MDNEIPYDVEKEIFGSLSVIKSLQNEKVYKIKSPDTPLDNKLATIEKVGDSDFLCKVYCEDLIEPLASRKSAGYGAFEDFYLESGEEIYFIRAKSVLEISRSLNVPSLLQFKLTHFQKGRGEDFDNKLLRLIIPVSNKPSFTALSDKRLKIGNHYLPSGLVEINVDNLPFQLFRSVNDEANHLVIESLHPVSLESFKKLSDSIITGYALVSGNLHLGEYYYHVIEADFNAKQRIIYEKNEPAAITDVTLLNHNDFKHHLENTTSSKALHHHCIPMTTAVFSSLCQRAHDNEVYARCCRFIIEGHQSKQGLLKGGIYSIGIETIAGILYEENAERINPIDDKKLAKKIITKVRESISEYDAFISDYGKDILDAKIKALNSPTNAKKLSRPFELFGITLPEEDVAVLNTRNKFLHGTSPLENNENPEELQAIVNKLLFMLMVLMLKHAGYSGHIIHYPDYIKYRYTSPYNGQLFFTI</sequence>
<accession>A0ABR7WSS7</accession>
<dbReference type="Proteomes" id="UP000606600">
    <property type="component" value="Unassembled WGS sequence"/>
</dbReference>
<dbReference type="EMBL" id="JACWMY010000008">
    <property type="protein sequence ID" value="MBD1365360.1"/>
    <property type="molecule type" value="Genomic_DNA"/>
</dbReference>
<evidence type="ECO:0000313" key="3">
    <source>
        <dbReference type="Proteomes" id="UP000606600"/>
    </source>
</evidence>
<evidence type="ECO:0000313" key="2">
    <source>
        <dbReference type="EMBL" id="MBD1365360.1"/>
    </source>
</evidence>
<protein>
    <recommendedName>
        <fullName evidence="1">Apea-like HEPN domain-containing protein</fullName>
    </recommendedName>
</protein>
<dbReference type="InterPro" id="IPR041229">
    <property type="entry name" value="HEPN_Apea"/>
</dbReference>
<name>A0ABR7WSS7_9SPHI</name>
<dbReference type="RefSeq" id="WP_191190021.1">
    <property type="nucleotide sequence ID" value="NZ_JACWMY010000008.1"/>
</dbReference>